<feature type="non-terminal residue" evidence="1">
    <location>
        <position position="35"/>
    </location>
</feature>
<evidence type="ECO:0008006" key="3">
    <source>
        <dbReference type="Google" id="ProtNLM"/>
    </source>
</evidence>
<evidence type="ECO:0000313" key="1">
    <source>
        <dbReference type="EMBL" id="CAG7728264.1"/>
    </source>
</evidence>
<comment type="caution">
    <text evidence="1">The sequence shown here is derived from an EMBL/GenBank/DDBJ whole genome shotgun (WGS) entry which is preliminary data.</text>
</comment>
<sequence>IAAACENMGIGYKNDLPWRLRHGDAKLVRAFSSAG</sequence>
<name>A0A8J2JZM5_9HEXA</name>
<gene>
    <name evidence="1" type="ORF">AFUS01_LOCUS17057</name>
</gene>
<dbReference type="Proteomes" id="UP000708208">
    <property type="component" value="Unassembled WGS sequence"/>
</dbReference>
<evidence type="ECO:0000313" key="2">
    <source>
        <dbReference type="Proteomes" id="UP000708208"/>
    </source>
</evidence>
<dbReference type="PROSITE" id="PS00075">
    <property type="entry name" value="DHFR_1"/>
    <property type="match status" value="1"/>
</dbReference>
<protein>
    <recommendedName>
        <fullName evidence="3">Dihydrofolate reductase</fullName>
    </recommendedName>
</protein>
<keyword evidence="2" id="KW-1185">Reference proteome</keyword>
<dbReference type="OrthoDB" id="4664297at2759"/>
<organism evidence="1 2">
    <name type="scientific">Allacma fusca</name>
    <dbReference type="NCBI Taxonomy" id="39272"/>
    <lineage>
        <taxon>Eukaryota</taxon>
        <taxon>Metazoa</taxon>
        <taxon>Ecdysozoa</taxon>
        <taxon>Arthropoda</taxon>
        <taxon>Hexapoda</taxon>
        <taxon>Collembola</taxon>
        <taxon>Symphypleona</taxon>
        <taxon>Sminthuridae</taxon>
        <taxon>Allacma</taxon>
    </lineage>
</organism>
<dbReference type="EMBL" id="CAJVCH010160964">
    <property type="protein sequence ID" value="CAG7728264.1"/>
    <property type="molecule type" value="Genomic_DNA"/>
</dbReference>
<dbReference type="GO" id="GO:0004146">
    <property type="term" value="F:dihydrofolate reductase activity"/>
    <property type="evidence" value="ECO:0007669"/>
    <property type="project" value="InterPro"/>
</dbReference>
<dbReference type="AlphaFoldDB" id="A0A8J2JZM5"/>
<accession>A0A8J2JZM5</accession>
<feature type="non-terminal residue" evidence="1">
    <location>
        <position position="1"/>
    </location>
</feature>
<proteinExistence type="predicted"/>
<dbReference type="InterPro" id="IPR017925">
    <property type="entry name" value="DHFR_CS"/>
</dbReference>
<reference evidence="1" key="1">
    <citation type="submission" date="2021-06" db="EMBL/GenBank/DDBJ databases">
        <authorList>
            <person name="Hodson N. C."/>
            <person name="Mongue J. A."/>
            <person name="Jaron S. K."/>
        </authorList>
    </citation>
    <scope>NUCLEOTIDE SEQUENCE</scope>
</reference>